<comment type="caution">
    <text evidence="16">The sequence shown here is derived from an EMBL/GenBank/DDBJ whole genome shotgun (WGS) entry which is preliminary data.</text>
</comment>
<dbReference type="Proteomes" id="UP001243757">
    <property type="component" value="Unassembled WGS sequence"/>
</dbReference>
<evidence type="ECO:0000256" key="12">
    <source>
        <dbReference type="ARBA" id="ARBA00023157"/>
    </source>
</evidence>
<sequence>MAKIAYILLCHKDPDAIVTQARRITDAGDYISIHFDASAPLEAFRQIRDTLGDNPNVTFARPRIRCGWGEWSLVQATLNAVAAAVDAFPRATHFYMLSGDCMPIKTAEYARRFLDDHDSDFIESFDFFESDWIKTGIKEERLIYRHVLNERKHKALFYASFNLQKKLGLKRAIPADLQIQIGSQWWCLRRRTIEWILDFTRARRDVMRFFRTTWIPDETFFQTLVRHLVPENEIECRTLTFLMFSDYGMPVTFYNDHYDMLLGQDFLFARKISPEASELKSRLGRLYSEEDVAFRISNEGRSLYKFLTGRGRIGRRFGMRFWETESSLGRERELMIVVCKKWHVAKRLLAHIRQTTNVPAIEYLFNEADTPLPDLGGIQTTLEKRTRHRRALMRMLFDYYETDRLIVCMDPANLDLIQDFASDRSVTRILEVECLFSDDYLIGHAHRIGLAGDQTSPATLERLLPTIRNDMHYETDRIRDAGFGHYERISETASAEENADHLAAFLNIGRDQALSLARTEYLFAD</sequence>
<keyword evidence="4" id="KW-0808">Transferase</keyword>
<evidence type="ECO:0000256" key="7">
    <source>
        <dbReference type="ARBA" id="ARBA00022824"/>
    </source>
</evidence>
<evidence type="ECO:0000256" key="13">
    <source>
        <dbReference type="ARBA" id="ARBA00023180"/>
    </source>
</evidence>
<keyword evidence="10" id="KW-0333">Golgi apparatus</keyword>
<keyword evidence="13" id="KW-0325">Glycoprotein</keyword>
<dbReference type="InterPro" id="IPR003406">
    <property type="entry name" value="Glyco_trans_14"/>
</dbReference>
<evidence type="ECO:0000256" key="5">
    <source>
        <dbReference type="ARBA" id="ARBA00022692"/>
    </source>
</evidence>
<keyword evidence="3" id="KW-0328">Glycosyltransferase</keyword>
<evidence type="ECO:0000256" key="9">
    <source>
        <dbReference type="ARBA" id="ARBA00022989"/>
    </source>
</evidence>
<keyword evidence="17" id="KW-1185">Reference proteome</keyword>
<evidence type="ECO:0000259" key="15">
    <source>
        <dbReference type="Pfam" id="PF19350"/>
    </source>
</evidence>
<dbReference type="Pfam" id="PF19350">
    <property type="entry name" value="DUF5928"/>
    <property type="match status" value="1"/>
</dbReference>
<keyword evidence="6" id="KW-0479">Metal-binding</keyword>
<dbReference type="InterPro" id="IPR045972">
    <property type="entry name" value="DUF5928"/>
</dbReference>
<evidence type="ECO:0000313" key="16">
    <source>
        <dbReference type="EMBL" id="MDK3016660.1"/>
    </source>
</evidence>
<comment type="subcellular location">
    <subcellularLocation>
        <location evidence="2">Endoplasmic reticulum membrane</location>
        <topology evidence="2">Single-pass type II membrane protein</topology>
    </subcellularLocation>
    <subcellularLocation>
        <location evidence="1">Golgi apparatus membrane</location>
        <topology evidence="1">Single-pass type II membrane protein</topology>
    </subcellularLocation>
</comment>
<evidence type="ECO:0000256" key="11">
    <source>
        <dbReference type="ARBA" id="ARBA00023136"/>
    </source>
</evidence>
<evidence type="ECO:0000256" key="3">
    <source>
        <dbReference type="ARBA" id="ARBA00022676"/>
    </source>
</evidence>
<keyword evidence="8" id="KW-0735">Signal-anchor</keyword>
<name>A0ABT7EWD9_9RHOB</name>
<feature type="domain" description="DUF5928" evidence="15">
    <location>
        <begin position="270"/>
        <end position="525"/>
    </location>
</feature>
<dbReference type="PANTHER" id="PTHR46025">
    <property type="entry name" value="XYLOSYLTRANSFERASE OXT"/>
    <property type="match status" value="1"/>
</dbReference>
<dbReference type="PANTHER" id="PTHR46025:SF3">
    <property type="entry name" value="XYLOSYLTRANSFERASE OXT"/>
    <property type="match status" value="1"/>
</dbReference>
<accession>A0ABT7EWD9</accession>
<evidence type="ECO:0000256" key="6">
    <source>
        <dbReference type="ARBA" id="ARBA00022723"/>
    </source>
</evidence>
<evidence type="ECO:0000256" key="8">
    <source>
        <dbReference type="ARBA" id="ARBA00022968"/>
    </source>
</evidence>
<dbReference type="Pfam" id="PF02485">
    <property type="entry name" value="Branch"/>
    <property type="match status" value="1"/>
</dbReference>
<reference evidence="16 17" key="1">
    <citation type="submission" date="2023-05" db="EMBL/GenBank/DDBJ databases">
        <title>Pseudodonghicola sp. nov.</title>
        <authorList>
            <person name="Huang J."/>
        </authorList>
    </citation>
    <scope>NUCLEOTIDE SEQUENCE [LARGE SCALE GENOMIC DNA]</scope>
    <source>
        <strain evidence="16 17">IC7</strain>
    </source>
</reference>
<keyword evidence="11" id="KW-0472">Membrane</keyword>
<evidence type="ECO:0000256" key="1">
    <source>
        <dbReference type="ARBA" id="ARBA00004323"/>
    </source>
</evidence>
<keyword evidence="5" id="KW-0812">Transmembrane</keyword>
<evidence type="ECO:0000256" key="14">
    <source>
        <dbReference type="ARBA" id="ARBA00042865"/>
    </source>
</evidence>
<keyword evidence="7" id="KW-0256">Endoplasmic reticulum</keyword>
<evidence type="ECO:0000256" key="2">
    <source>
        <dbReference type="ARBA" id="ARBA00004648"/>
    </source>
</evidence>
<organism evidence="16 17">
    <name type="scientific">Pseudodonghicola flavimaris</name>
    <dbReference type="NCBI Taxonomy" id="3050036"/>
    <lineage>
        <taxon>Bacteria</taxon>
        <taxon>Pseudomonadati</taxon>
        <taxon>Pseudomonadota</taxon>
        <taxon>Alphaproteobacteria</taxon>
        <taxon>Rhodobacterales</taxon>
        <taxon>Paracoccaceae</taxon>
        <taxon>Pseudodonghicola</taxon>
    </lineage>
</organism>
<keyword evidence="9" id="KW-1133">Transmembrane helix</keyword>
<evidence type="ECO:0000256" key="4">
    <source>
        <dbReference type="ARBA" id="ARBA00022679"/>
    </source>
</evidence>
<evidence type="ECO:0000313" key="17">
    <source>
        <dbReference type="Proteomes" id="UP001243757"/>
    </source>
</evidence>
<dbReference type="RefSeq" id="WP_284479480.1">
    <property type="nucleotide sequence ID" value="NZ_JASNJD010000002.1"/>
</dbReference>
<keyword evidence="12" id="KW-1015">Disulfide bond</keyword>
<dbReference type="EMBL" id="JASNJD010000002">
    <property type="protein sequence ID" value="MDK3016660.1"/>
    <property type="molecule type" value="Genomic_DNA"/>
</dbReference>
<evidence type="ECO:0000256" key="10">
    <source>
        <dbReference type="ARBA" id="ARBA00023034"/>
    </source>
</evidence>
<proteinExistence type="predicted"/>
<dbReference type="InterPro" id="IPR043538">
    <property type="entry name" value="XYLT"/>
</dbReference>
<protein>
    <recommendedName>
        <fullName evidence="14">Peptide O-xylosyltransferase</fullName>
    </recommendedName>
</protein>
<gene>
    <name evidence="16" type="ORF">QO033_03170</name>
</gene>